<feature type="domain" description="GGDEF" evidence="1">
    <location>
        <begin position="1"/>
        <end position="159"/>
    </location>
</feature>
<evidence type="ECO:0000259" key="1">
    <source>
        <dbReference type="SMART" id="SM00267"/>
    </source>
</evidence>
<dbReference type="eggNOG" id="COG3706">
    <property type="taxonomic scope" value="Bacteria"/>
</dbReference>
<dbReference type="Pfam" id="PF00990">
    <property type="entry name" value="GGDEF"/>
    <property type="match status" value="1"/>
</dbReference>
<dbReference type="RefSeq" id="WP_009837187.1">
    <property type="nucleotide sequence ID" value="NZ_AAOH01000002.1"/>
</dbReference>
<evidence type="ECO:0000313" key="2">
    <source>
        <dbReference type="EMBL" id="EAR29312.1"/>
    </source>
</evidence>
<reference evidence="2 3" key="1">
    <citation type="submission" date="2006-02" db="EMBL/GenBank/DDBJ databases">
        <authorList>
            <person name="Moran M.A."/>
            <person name="Kjelleberg S."/>
            <person name="Egan S."/>
            <person name="Saunders N."/>
            <person name="Thomas T."/>
            <person name="Ferriera S."/>
            <person name="Johnson J."/>
            <person name="Kravitz S."/>
            <person name="Halpern A."/>
            <person name="Remington K."/>
            <person name="Beeson K."/>
            <person name="Tran B."/>
            <person name="Rogers Y.-H."/>
            <person name="Friedman R."/>
            <person name="Venter J.C."/>
        </authorList>
    </citation>
    <scope>NUCLEOTIDE SEQUENCE [LARGE SCALE GENOMIC DNA]</scope>
    <source>
        <strain evidence="2 3">D2</strain>
    </source>
</reference>
<accession>A4C5Q8</accession>
<dbReference type="EMBL" id="AAOH01000002">
    <property type="protein sequence ID" value="EAR29312.1"/>
    <property type="molecule type" value="Genomic_DNA"/>
</dbReference>
<dbReference type="InterPro" id="IPR000160">
    <property type="entry name" value="GGDEF_dom"/>
</dbReference>
<dbReference type="Proteomes" id="UP000006201">
    <property type="component" value="Unassembled WGS sequence"/>
</dbReference>
<gene>
    <name evidence="2" type="ORF">PTD2_10869</name>
</gene>
<comment type="caution">
    <text evidence="2">The sequence shown here is derived from an EMBL/GenBank/DDBJ whole genome shotgun (WGS) entry which is preliminary data.</text>
</comment>
<organism evidence="2 3">
    <name type="scientific">Pseudoalteromonas tunicata D2</name>
    <dbReference type="NCBI Taxonomy" id="87626"/>
    <lineage>
        <taxon>Bacteria</taxon>
        <taxon>Pseudomonadati</taxon>
        <taxon>Pseudomonadota</taxon>
        <taxon>Gammaproteobacteria</taxon>
        <taxon>Alteromonadales</taxon>
        <taxon>Pseudoalteromonadaceae</taxon>
        <taxon>Pseudoalteromonas</taxon>
    </lineage>
</organism>
<dbReference type="InterPro" id="IPR029787">
    <property type="entry name" value="Nucleotide_cyclase"/>
</dbReference>
<sequence>MIFSFQNASFKDPETGLYNQAYFMEVFVREWHRLIRDQDSLTIMFLNPHVNLKDEQQKTQFIELANIVRNQTLRSTDIVCRFNESFFALGLFGLDNNGTDIIINRIKSALHNKFTGLNMNYGAINLAPDNSFNVENIFEQTALTLKAAEDEGINCYKIKTITHH</sequence>
<protein>
    <submittedName>
        <fullName evidence="2">GGDEF domain protein</fullName>
    </submittedName>
</protein>
<dbReference type="AlphaFoldDB" id="A4C5Q8"/>
<dbReference type="Gene3D" id="3.30.70.270">
    <property type="match status" value="1"/>
</dbReference>
<dbReference type="STRING" id="87626.PTD2_10869"/>
<evidence type="ECO:0000313" key="3">
    <source>
        <dbReference type="Proteomes" id="UP000006201"/>
    </source>
</evidence>
<proteinExistence type="predicted"/>
<dbReference type="SMART" id="SM00267">
    <property type="entry name" value="GGDEF"/>
    <property type="match status" value="1"/>
</dbReference>
<dbReference type="InterPro" id="IPR043128">
    <property type="entry name" value="Rev_trsase/Diguanyl_cyclase"/>
</dbReference>
<dbReference type="SUPFAM" id="SSF55073">
    <property type="entry name" value="Nucleotide cyclase"/>
    <property type="match status" value="1"/>
</dbReference>
<dbReference type="OrthoDB" id="9180959at2"/>
<dbReference type="HOGENOM" id="CLU_1577434_0_0_6"/>
<name>A4C5Q8_9GAMM</name>
<keyword evidence="3" id="KW-1185">Reference proteome</keyword>